<evidence type="ECO:0000313" key="12">
    <source>
        <dbReference type="EMBL" id="KAK7799613.1"/>
    </source>
</evidence>
<dbReference type="InterPro" id="IPR051006">
    <property type="entry name" value="TCR_variable_domain"/>
</dbReference>
<evidence type="ECO:0000259" key="11">
    <source>
        <dbReference type="PROSITE" id="PS50835"/>
    </source>
</evidence>
<keyword evidence="10" id="KW-1279">T cell receptor</keyword>
<dbReference type="InterPro" id="IPR003599">
    <property type="entry name" value="Ig_sub"/>
</dbReference>
<dbReference type="SMART" id="SM00409">
    <property type="entry name" value="IG"/>
    <property type="match status" value="2"/>
</dbReference>
<dbReference type="GO" id="GO:0042101">
    <property type="term" value="C:T cell receptor complex"/>
    <property type="evidence" value="ECO:0007669"/>
    <property type="project" value="UniProtKB-KW"/>
</dbReference>
<dbReference type="PANTHER" id="PTHR19343">
    <property type="entry name" value="T CELL RECEPTOR ALPHA VARIABLE 1-2"/>
    <property type="match status" value="1"/>
</dbReference>
<keyword evidence="3" id="KW-0732">Signal</keyword>
<dbReference type="CDD" id="cd04983">
    <property type="entry name" value="IgV_TCR_alpha"/>
    <property type="match status" value="1"/>
</dbReference>
<evidence type="ECO:0000256" key="7">
    <source>
        <dbReference type="ARBA" id="ARBA00023157"/>
    </source>
</evidence>
<evidence type="ECO:0000256" key="6">
    <source>
        <dbReference type="ARBA" id="ARBA00023136"/>
    </source>
</evidence>
<dbReference type="InterPro" id="IPR013783">
    <property type="entry name" value="Ig-like_fold"/>
</dbReference>
<dbReference type="InterPro" id="IPR007110">
    <property type="entry name" value="Ig-like_dom"/>
</dbReference>
<dbReference type="InterPro" id="IPR036179">
    <property type="entry name" value="Ig-like_dom_sf"/>
</dbReference>
<dbReference type="Proteomes" id="UP001488838">
    <property type="component" value="Unassembled WGS sequence"/>
</dbReference>
<keyword evidence="2" id="KW-1003">Cell membrane</keyword>
<keyword evidence="6" id="KW-0472">Membrane</keyword>
<dbReference type="Gene3D" id="2.60.40.10">
    <property type="entry name" value="Immunoglobulins"/>
    <property type="match status" value="2"/>
</dbReference>
<keyword evidence="13" id="KW-1185">Reference proteome</keyword>
<name>A0AAW0HDQ3_MYOGA</name>
<feature type="domain" description="Ig-like" evidence="11">
    <location>
        <begin position="150"/>
        <end position="249"/>
    </location>
</feature>
<organism evidence="12 13">
    <name type="scientific">Myodes glareolus</name>
    <name type="common">Bank vole</name>
    <name type="synonym">Clethrionomys glareolus</name>
    <dbReference type="NCBI Taxonomy" id="447135"/>
    <lineage>
        <taxon>Eukaryota</taxon>
        <taxon>Metazoa</taxon>
        <taxon>Chordata</taxon>
        <taxon>Craniata</taxon>
        <taxon>Vertebrata</taxon>
        <taxon>Euteleostomi</taxon>
        <taxon>Mammalia</taxon>
        <taxon>Eutheria</taxon>
        <taxon>Euarchontoglires</taxon>
        <taxon>Glires</taxon>
        <taxon>Rodentia</taxon>
        <taxon>Myomorpha</taxon>
        <taxon>Muroidea</taxon>
        <taxon>Cricetidae</taxon>
        <taxon>Arvicolinae</taxon>
        <taxon>Myodes</taxon>
    </lineage>
</organism>
<keyword evidence="4" id="KW-0391">Immunity</keyword>
<dbReference type="GO" id="GO:0042605">
    <property type="term" value="F:peptide antigen binding"/>
    <property type="evidence" value="ECO:0007669"/>
    <property type="project" value="TreeGrafter"/>
</dbReference>
<sequence>VNGQQERPDQQQVRQSPQSLSVLEGETSVLNCSYENSAFNYFPWYRQIPGEGPALLIDIRSVSNKKEDGRFTVFFSKSDKQLFLHIKDSQPGDSATYFCAASTQCSPGTCSPHPNLQLRLEQNPAVWFESAKGAEEFSFAGTVTGSNLGQKVTQLQSTISTQEGKEVTLDCSYETNWSLYYLYWYKQLLSGEMIFLLRQISSSTQTEKSNRYSITFKKSAKSISLVISASQVEDSVKYFCALWEPTHSV</sequence>
<keyword evidence="5" id="KW-1064">Adaptive immunity</keyword>
<dbReference type="PANTHER" id="PTHR19343:SF0">
    <property type="entry name" value="T CELL RECEPTOR ALPHA VARIABLE 23_DELTA VARIABLE 6"/>
    <property type="match status" value="1"/>
</dbReference>
<keyword evidence="7" id="KW-1015">Disulfide bond</keyword>
<dbReference type="GO" id="GO:0002250">
    <property type="term" value="P:adaptive immune response"/>
    <property type="evidence" value="ECO:0007669"/>
    <property type="project" value="UniProtKB-KW"/>
</dbReference>
<dbReference type="SMART" id="SM00406">
    <property type="entry name" value="IGv"/>
    <property type="match status" value="2"/>
</dbReference>
<keyword evidence="9" id="KW-0393">Immunoglobulin domain</keyword>
<feature type="non-terminal residue" evidence="12">
    <location>
        <position position="1"/>
    </location>
</feature>
<evidence type="ECO:0000256" key="10">
    <source>
        <dbReference type="ARBA" id="ARBA00043266"/>
    </source>
</evidence>
<protein>
    <recommendedName>
        <fullName evidence="11">Ig-like domain-containing protein</fullName>
    </recommendedName>
</protein>
<dbReference type="SUPFAM" id="SSF48726">
    <property type="entry name" value="Immunoglobulin"/>
    <property type="match status" value="2"/>
</dbReference>
<feature type="domain" description="Ig-like" evidence="11">
    <location>
        <begin position="8"/>
        <end position="117"/>
    </location>
</feature>
<dbReference type="FunFam" id="2.60.40.10:FF:000878">
    <property type="entry name" value="T cell receptor alpha variable 38-1"/>
    <property type="match status" value="1"/>
</dbReference>
<gene>
    <name evidence="12" type="ORF">U0070_016245</name>
</gene>
<dbReference type="InterPro" id="IPR013106">
    <property type="entry name" value="Ig_V-set"/>
</dbReference>
<dbReference type="Pfam" id="PF07686">
    <property type="entry name" value="V-set"/>
    <property type="match status" value="2"/>
</dbReference>
<evidence type="ECO:0000256" key="3">
    <source>
        <dbReference type="ARBA" id="ARBA00022729"/>
    </source>
</evidence>
<evidence type="ECO:0000256" key="8">
    <source>
        <dbReference type="ARBA" id="ARBA00023170"/>
    </source>
</evidence>
<keyword evidence="8" id="KW-0675">Receptor</keyword>
<dbReference type="EMBL" id="JBBHLL010000601">
    <property type="protein sequence ID" value="KAK7799613.1"/>
    <property type="molecule type" value="Genomic_DNA"/>
</dbReference>
<evidence type="ECO:0000313" key="13">
    <source>
        <dbReference type="Proteomes" id="UP001488838"/>
    </source>
</evidence>
<evidence type="ECO:0000256" key="9">
    <source>
        <dbReference type="ARBA" id="ARBA00023319"/>
    </source>
</evidence>
<comment type="caution">
    <text evidence="12">The sequence shown here is derived from an EMBL/GenBank/DDBJ whole genome shotgun (WGS) entry which is preliminary data.</text>
</comment>
<evidence type="ECO:0000256" key="1">
    <source>
        <dbReference type="ARBA" id="ARBA00004236"/>
    </source>
</evidence>
<evidence type="ECO:0000256" key="2">
    <source>
        <dbReference type="ARBA" id="ARBA00022475"/>
    </source>
</evidence>
<dbReference type="PROSITE" id="PS50835">
    <property type="entry name" value="IG_LIKE"/>
    <property type="match status" value="2"/>
</dbReference>
<evidence type="ECO:0000256" key="5">
    <source>
        <dbReference type="ARBA" id="ARBA00023130"/>
    </source>
</evidence>
<accession>A0AAW0HDQ3</accession>
<reference evidence="12 13" key="1">
    <citation type="journal article" date="2023" name="bioRxiv">
        <title>Conserved and derived expression patterns and positive selection on dental genes reveal complex evolutionary context of ever-growing rodent molars.</title>
        <authorList>
            <person name="Calamari Z.T."/>
            <person name="Song A."/>
            <person name="Cohen E."/>
            <person name="Akter M."/>
            <person name="Roy R.D."/>
            <person name="Hallikas O."/>
            <person name="Christensen M.M."/>
            <person name="Li P."/>
            <person name="Marangoni P."/>
            <person name="Jernvall J."/>
            <person name="Klein O.D."/>
        </authorList>
    </citation>
    <scope>NUCLEOTIDE SEQUENCE [LARGE SCALE GENOMIC DNA]</scope>
    <source>
        <strain evidence="12">V071</strain>
    </source>
</reference>
<proteinExistence type="predicted"/>
<comment type="subcellular location">
    <subcellularLocation>
        <location evidence="1">Cell membrane</location>
    </subcellularLocation>
</comment>
<dbReference type="AlphaFoldDB" id="A0AAW0HDQ3"/>
<evidence type="ECO:0000256" key="4">
    <source>
        <dbReference type="ARBA" id="ARBA00022859"/>
    </source>
</evidence>